<keyword evidence="3" id="KW-1185">Reference proteome</keyword>
<proteinExistence type="predicted"/>
<evidence type="ECO:0000313" key="2">
    <source>
        <dbReference type="EMBL" id="MDI7923202.1"/>
    </source>
</evidence>
<name>A0AAE3U301_9HYPH</name>
<comment type="caution">
    <text evidence="2">The sequence shown here is derived from an EMBL/GenBank/DDBJ whole genome shotgun (WGS) entry which is preliminary data.</text>
</comment>
<dbReference type="AlphaFoldDB" id="A0AAE3U301"/>
<keyword evidence="1" id="KW-0472">Membrane</keyword>
<dbReference type="RefSeq" id="WP_311787444.1">
    <property type="nucleotide sequence ID" value="NZ_JALDYY010000009.1"/>
</dbReference>
<dbReference type="Proteomes" id="UP001161580">
    <property type="component" value="Unassembled WGS sequence"/>
</dbReference>
<evidence type="ECO:0000313" key="3">
    <source>
        <dbReference type="Proteomes" id="UP001161580"/>
    </source>
</evidence>
<feature type="transmembrane region" description="Helical" evidence="1">
    <location>
        <begin position="39"/>
        <end position="56"/>
    </location>
</feature>
<evidence type="ECO:0000256" key="1">
    <source>
        <dbReference type="SAM" id="Phobius"/>
    </source>
</evidence>
<accession>A0AAE3U301</accession>
<gene>
    <name evidence="2" type="ORF">MRS75_14045</name>
</gene>
<keyword evidence="1" id="KW-1133">Transmembrane helix</keyword>
<sequence length="57" mass="6279">MTDDNDVNRDLMKGDEDISPVEFAADEAAEPDFGNWPEIIGVVATALLIWFTFAFTG</sequence>
<dbReference type="EMBL" id="JALDYZ010000007">
    <property type="protein sequence ID" value="MDI7923202.1"/>
    <property type="molecule type" value="Genomic_DNA"/>
</dbReference>
<reference evidence="2" key="1">
    <citation type="submission" date="2022-03" db="EMBL/GenBank/DDBJ databases">
        <title>Fererhizobium litorale gen. nov., sp. nov., isolated from sandy sediments of the Sea of Japan seashore.</title>
        <authorList>
            <person name="Romanenko L."/>
            <person name="Kurilenko V."/>
            <person name="Otstavnykh N."/>
            <person name="Svetashev V."/>
            <person name="Tekutyeva L."/>
            <person name="Isaeva M."/>
            <person name="Mikhailov V."/>
        </authorList>
    </citation>
    <scope>NUCLEOTIDE SEQUENCE</scope>
    <source>
        <strain evidence="2">KMM 9576</strain>
    </source>
</reference>
<organism evidence="2 3">
    <name type="scientific">Ferirhizobium litorale</name>
    <dbReference type="NCBI Taxonomy" id="2927786"/>
    <lineage>
        <taxon>Bacteria</taxon>
        <taxon>Pseudomonadati</taxon>
        <taxon>Pseudomonadota</taxon>
        <taxon>Alphaproteobacteria</taxon>
        <taxon>Hyphomicrobiales</taxon>
        <taxon>Rhizobiaceae</taxon>
        <taxon>Ferirhizobium</taxon>
    </lineage>
</organism>
<keyword evidence="1" id="KW-0812">Transmembrane</keyword>
<protein>
    <submittedName>
        <fullName evidence="2">Uncharacterized protein</fullName>
    </submittedName>
</protein>